<accession>A0A2D2CX80</accession>
<dbReference type="Proteomes" id="UP000230709">
    <property type="component" value="Chromosome"/>
</dbReference>
<feature type="signal peptide" evidence="1">
    <location>
        <begin position="1"/>
        <end position="26"/>
    </location>
</feature>
<evidence type="ECO:0000256" key="1">
    <source>
        <dbReference type="SAM" id="SignalP"/>
    </source>
</evidence>
<evidence type="ECO:0000313" key="3">
    <source>
        <dbReference type="Proteomes" id="UP000230709"/>
    </source>
</evidence>
<dbReference type="STRING" id="595536.GCA_000178815_04181"/>
<gene>
    <name evidence="2" type="ORF">CQW49_04895</name>
</gene>
<reference evidence="3" key="1">
    <citation type="submission" date="2017-10" db="EMBL/GenBank/DDBJ databases">
        <title>Completed PacBio SMRT sequence of Methylosinus trichosporium OB3b reveals presence of a third large plasmid.</title>
        <authorList>
            <person name="Charles T.C."/>
            <person name="Lynch M.D.J."/>
            <person name="Heil J.R."/>
            <person name="Cheng J."/>
        </authorList>
    </citation>
    <scope>NUCLEOTIDE SEQUENCE [LARGE SCALE GENOMIC DNA]</scope>
    <source>
        <strain evidence="3">OB3b</strain>
    </source>
</reference>
<dbReference type="AlphaFoldDB" id="A0A2D2CX80"/>
<proteinExistence type="predicted"/>
<keyword evidence="3" id="KW-1185">Reference proteome</keyword>
<keyword evidence="1" id="KW-0732">Signal</keyword>
<feature type="chain" id="PRO_5013756666" evidence="1">
    <location>
        <begin position="27"/>
        <end position="427"/>
    </location>
</feature>
<dbReference type="InterPro" id="IPR036278">
    <property type="entry name" value="Sialidase_sf"/>
</dbReference>
<protein>
    <submittedName>
        <fullName evidence="2">Exo-alpha-sialidase</fullName>
    </submittedName>
</protein>
<evidence type="ECO:0000313" key="2">
    <source>
        <dbReference type="EMBL" id="ATQ67304.1"/>
    </source>
</evidence>
<dbReference type="EMBL" id="CP023737">
    <property type="protein sequence ID" value="ATQ67304.1"/>
    <property type="molecule type" value="Genomic_DNA"/>
</dbReference>
<dbReference type="RefSeq" id="WP_003610678.1">
    <property type="nucleotide sequence ID" value="NZ_ADVE02000001.1"/>
</dbReference>
<dbReference type="KEGG" id="mtw:CQW49_04895"/>
<dbReference type="SUPFAM" id="SSF50939">
    <property type="entry name" value="Sialidases"/>
    <property type="match status" value="1"/>
</dbReference>
<dbReference type="CDD" id="cd15482">
    <property type="entry name" value="Sialidase_non-viral"/>
    <property type="match status" value="1"/>
</dbReference>
<name>A0A2D2CX80_METT3</name>
<sequence length="427" mass="44447">MSSSRILLAGAVAAAFFAGAAGPVLAEPIRVAEPIVVAPRGSDPSIALDRSSKEFFVAFVRPGAAAEAVVARLPAQGGGALAPVVVSAGDADILSSAVDPARVAVGPKGEVYALYRRRVASEIVESGRGILRLARSMDGGRSFAAPVDVVADGVETSVGMADLAIAPDGAPLVAWLDSRDAFARARLPEDQRPKDVRYIDSDDPAVELRIARSPDGGASFAPSALVARGASERSHVALALGPDGAYHVSWRAKLNLFKGSYDSVRDVLTAASTDGGASWSSPIKVHDDRFKAGACPELTHGLGVDAKGRVHVAWYTGSGRKPGVFYAVAEPGKGFSEPVTLLSAAWIPYADVKLAVDASGAAWVAYEDRREDASERVALVRLDAQGKAEPVGSWPGRSPDLAAREEEALLVWNSPAGDVRLVRATSK</sequence>
<dbReference type="Gene3D" id="2.120.10.10">
    <property type="match status" value="1"/>
</dbReference>
<organism evidence="2 3">
    <name type="scientific">Methylosinus trichosporium (strain ATCC 35070 / NCIMB 11131 / UNIQEM 75 / OB3b)</name>
    <dbReference type="NCBI Taxonomy" id="595536"/>
    <lineage>
        <taxon>Bacteria</taxon>
        <taxon>Pseudomonadati</taxon>
        <taxon>Pseudomonadota</taxon>
        <taxon>Alphaproteobacteria</taxon>
        <taxon>Hyphomicrobiales</taxon>
        <taxon>Methylocystaceae</taxon>
        <taxon>Methylosinus</taxon>
    </lineage>
</organism>